<dbReference type="EMBL" id="CAXKWB010052080">
    <property type="protein sequence ID" value="CAL4172222.1"/>
    <property type="molecule type" value="Genomic_DNA"/>
</dbReference>
<feature type="region of interest" description="Disordered" evidence="1">
    <location>
        <begin position="269"/>
        <end position="295"/>
    </location>
</feature>
<keyword evidence="3" id="KW-1185">Reference proteome</keyword>
<proteinExistence type="predicted"/>
<evidence type="ECO:0000313" key="2">
    <source>
        <dbReference type="EMBL" id="CAL4172222.1"/>
    </source>
</evidence>
<comment type="caution">
    <text evidence="2">The sequence shown here is derived from an EMBL/GenBank/DDBJ whole genome shotgun (WGS) entry which is preliminary data.</text>
</comment>
<dbReference type="AlphaFoldDB" id="A0AAV2S7X1"/>
<accession>A0AAV2S7X1</accession>
<dbReference type="Proteomes" id="UP001497623">
    <property type="component" value="Unassembled WGS sequence"/>
</dbReference>
<sequence>MGFRAFGDVLPGSASSGDGTGPRDVYKLLGRPVIILGTSAVNASPKEASNIRSSKKIEVNLSGLGSDVQLATSSSHVLPSSGVNVQLEKSDFLAGIKNVSSKIPMETSNIPVTKININLDNKSLHSTLNNLSKDKIHTLDRSSLGVSLLGSKSEKINKNLNSNSDKDSSKLSIINNNQPIFLMDKTNAENLTFPQLISGSRFILVGHKIFPTQQKMRIGSFPLTPQPVPIIGKEPPVIMGLHSSGSKAGTPKNLMPIALLLKQTFPHDFLPSKENKGQTKTANNGPTPRPRKVTGKLNLDNFFRPAVNHQTTPRPFQLPEPSKQIDYQYSDYYYYDYVDSARLSGSSGGPLAKDHQDVTKPKSNQRKNRSEEDLDFSDSYEDN</sequence>
<protein>
    <submittedName>
        <fullName evidence="2">Uncharacterized protein</fullName>
    </submittedName>
</protein>
<feature type="region of interest" description="Disordered" evidence="1">
    <location>
        <begin position="344"/>
        <end position="383"/>
    </location>
</feature>
<feature type="compositionally biased region" description="Acidic residues" evidence="1">
    <location>
        <begin position="372"/>
        <end position="383"/>
    </location>
</feature>
<feature type="non-terminal residue" evidence="2">
    <location>
        <position position="383"/>
    </location>
</feature>
<name>A0AAV2S7X1_MEGNR</name>
<evidence type="ECO:0000256" key="1">
    <source>
        <dbReference type="SAM" id="MobiDB-lite"/>
    </source>
</evidence>
<evidence type="ECO:0000313" key="3">
    <source>
        <dbReference type="Proteomes" id="UP001497623"/>
    </source>
</evidence>
<reference evidence="2 3" key="1">
    <citation type="submission" date="2024-05" db="EMBL/GenBank/DDBJ databases">
        <authorList>
            <person name="Wallberg A."/>
        </authorList>
    </citation>
    <scope>NUCLEOTIDE SEQUENCE [LARGE SCALE GENOMIC DNA]</scope>
</reference>
<gene>
    <name evidence="2" type="ORF">MNOR_LOCUS34254</name>
</gene>
<organism evidence="2 3">
    <name type="scientific">Meganyctiphanes norvegica</name>
    <name type="common">Northern krill</name>
    <name type="synonym">Thysanopoda norvegica</name>
    <dbReference type="NCBI Taxonomy" id="48144"/>
    <lineage>
        <taxon>Eukaryota</taxon>
        <taxon>Metazoa</taxon>
        <taxon>Ecdysozoa</taxon>
        <taxon>Arthropoda</taxon>
        <taxon>Crustacea</taxon>
        <taxon>Multicrustacea</taxon>
        <taxon>Malacostraca</taxon>
        <taxon>Eumalacostraca</taxon>
        <taxon>Eucarida</taxon>
        <taxon>Euphausiacea</taxon>
        <taxon>Euphausiidae</taxon>
        <taxon>Meganyctiphanes</taxon>
    </lineage>
</organism>